<proteinExistence type="predicted"/>
<keyword evidence="3" id="KW-1185">Reference proteome</keyword>
<dbReference type="PANTHER" id="PTHR42686">
    <property type="entry name" value="GH17980P-RELATED"/>
    <property type="match status" value="1"/>
</dbReference>
<feature type="domain" description="NADP-dependent oxidoreductase" evidence="1">
    <location>
        <begin position="37"/>
        <end position="314"/>
    </location>
</feature>
<dbReference type="CDD" id="cd19163">
    <property type="entry name" value="AKR_galDH"/>
    <property type="match status" value="1"/>
</dbReference>
<dbReference type="PANTHER" id="PTHR42686:SF1">
    <property type="entry name" value="GH17980P-RELATED"/>
    <property type="match status" value="1"/>
</dbReference>
<evidence type="ECO:0000313" key="2">
    <source>
        <dbReference type="EMBL" id="CAK8695686.1"/>
    </source>
</evidence>
<accession>A0ABP0GXJ5</accession>
<dbReference type="PRINTS" id="PR00069">
    <property type="entry name" value="ALDKETRDTASE"/>
</dbReference>
<dbReference type="Pfam" id="PF00248">
    <property type="entry name" value="Aldo_ket_red"/>
    <property type="match status" value="1"/>
</dbReference>
<dbReference type="SUPFAM" id="SSF51430">
    <property type="entry name" value="NAD(P)-linked oxidoreductase"/>
    <property type="match status" value="1"/>
</dbReference>
<dbReference type="InterPro" id="IPR036812">
    <property type="entry name" value="NAD(P)_OxRdtase_dom_sf"/>
</dbReference>
<evidence type="ECO:0000313" key="3">
    <source>
        <dbReference type="Proteomes" id="UP001642483"/>
    </source>
</evidence>
<dbReference type="InterPro" id="IPR044479">
    <property type="entry name" value="LGALDH-like"/>
</dbReference>
<dbReference type="Proteomes" id="UP001642483">
    <property type="component" value="Unassembled WGS sequence"/>
</dbReference>
<reference evidence="2 3" key="1">
    <citation type="submission" date="2024-02" db="EMBL/GenBank/DDBJ databases">
        <authorList>
            <person name="Daric V."/>
            <person name="Darras S."/>
        </authorList>
    </citation>
    <scope>NUCLEOTIDE SEQUENCE [LARGE SCALE GENOMIC DNA]</scope>
</reference>
<name>A0ABP0GXJ5_CLALP</name>
<gene>
    <name evidence="2" type="ORF">CVLEPA_LOCUS28925</name>
</gene>
<dbReference type="EMBL" id="CAWYQH010000152">
    <property type="protein sequence ID" value="CAK8695686.1"/>
    <property type="molecule type" value="Genomic_DNA"/>
</dbReference>
<comment type="caution">
    <text evidence="2">The sequence shown here is derived from an EMBL/GenBank/DDBJ whole genome shotgun (WGS) entry which is preliminary data.</text>
</comment>
<sequence length="354" mass="39658">MSSNLPPTFVEGFHDAKDLSKMKYTQLGKTDMIVSSMTFGGTALGSVYRSTDDQESVQVVEKAIRLGINMIDTAPWYGHTKSEKVLGMILPKFPRQAYYLNTKVGRYLAEPSKMFDFRAERVIQSVDESLNHLGVEYIDTIQIHDMEFAPSLDIVINETLPALQKVKDAGKVRHIGITGYPMENFRTVLEKSPVEIDTVLTYCHASMNDNSLGEYIPYFQSKGVGVINASILSMGLLTNRGPAKWHPAGENIRSVCRQAAEFCQSKDVDIAKIATRFSLEQPGIHTTLIGTASMKNLLTNLEVLKHGITDHEREVSDEVMDKFFKPLNNANWEGVEVSRYREKLSENENDVNLG</sequence>
<organism evidence="2 3">
    <name type="scientific">Clavelina lepadiformis</name>
    <name type="common">Light-bulb sea squirt</name>
    <name type="synonym">Ascidia lepadiformis</name>
    <dbReference type="NCBI Taxonomy" id="159417"/>
    <lineage>
        <taxon>Eukaryota</taxon>
        <taxon>Metazoa</taxon>
        <taxon>Chordata</taxon>
        <taxon>Tunicata</taxon>
        <taxon>Ascidiacea</taxon>
        <taxon>Aplousobranchia</taxon>
        <taxon>Clavelinidae</taxon>
        <taxon>Clavelina</taxon>
    </lineage>
</organism>
<protein>
    <recommendedName>
        <fullName evidence="1">NADP-dependent oxidoreductase domain-containing protein</fullName>
    </recommendedName>
</protein>
<dbReference type="InterPro" id="IPR020471">
    <property type="entry name" value="AKR"/>
</dbReference>
<evidence type="ECO:0000259" key="1">
    <source>
        <dbReference type="Pfam" id="PF00248"/>
    </source>
</evidence>
<dbReference type="Gene3D" id="3.20.20.100">
    <property type="entry name" value="NADP-dependent oxidoreductase domain"/>
    <property type="match status" value="1"/>
</dbReference>
<dbReference type="InterPro" id="IPR023210">
    <property type="entry name" value="NADP_OxRdtase_dom"/>
</dbReference>